<evidence type="ECO:0000256" key="1">
    <source>
        <dbReference type="SAM" id="MobiDB-lite"/>
    </source>
</evidence>
<dbReference type="PANTHER" id="PTHR17695:SF11">
    <property type="entry name" value="SMALL SUBUNIT PROCESSOME COMPONENT 20 HOMOLOG"/>
    <property type="match status" value="1"/>
</dbReference>
<dbReference type="Proteomes" id="UP000681720">
    <property type="component" value="Unassembled WGS sequence"/>
</dbReference>
<dbReference type="GO" id="GO:0032040">
    <property type="term" value="C:small-subunit processome"/>
    <property type="evidence" value="ECO:0007669"/>
    <property type="project" value="TreeGrafter"/>
</dbReference>
<reference evidence="3" key="1">
    <citation type="submission" date="2021-02" db="EMBL/GenBank/DDBJ databases">
        <authorList>
            <person name="Nowell W R."/>
        </authorList>
    </citation>
    <scope>NUCLEOTIDE SEQUENCE</scope>
</reference>
<evidence type="ECO:0000259" key="2">
    <source>
        <dbReference type="Pfam" id="PF23099"/>
    </source>
</evidence>
<evidence type="ECO:0000313" key="3">
    <source>
        <dbReference type="EMBL" id="CAF4369409.1"/>
    </source>
</evidence>
<dbReference type="GO" id="GO:0030686">
    <property type="term" value="C:90S preribosome"/>
    <property type="evidence" value="ECO:0007669"/>
    <property type="project" value="TreeGrafter"/>
</dbReference>
<dbReference type="Pfam" id="PF23099">
    <property type="entry name" value="UTP20_C"/>
    <property type="match status" value="1"/>
</dbReference>
<accession>A0A8S2VG97</accession>
<feature type="region of interest" description="Disordered" evidence="1">
    <location>
        <begin position="1"/>
        <end position="20"/>
    </location>
</feature>
<name>A0A8S2VG97_9BILA</name>
<dbReference type="EMBL" id="CAJOBJ010050051">
    <property type="protein sequence ID" value="CAF4369409.1"/>
    <property type="molecule type" value="Genomic_DNA"/>
</dbReference>
<feature type="compositionally biased region" description="Polar residues" evidence="1">
    <location>
        <begin position="1"/>
        <end position="10"/>
    </location>
</feature>
<dbReference type="PANTHER" id="PTHR17695">
    <property type="entry name" value="SMALL SUBUNIT PROCESSOME COMPONENT 20 HOMOLOG"/>
    <property type="match status" value="1"/>
</dbReference>
<evidence type="ECO:0000313" key="4">
    <source>
        <dbReference type="Proteomes" id="UP000681720"/>
    </source>
</evidence>
<proteinExistence type="predicted"/>
<protein>
    <recommendedName>
        <fullName evidence="2">U3 small nucleolar RNA-associated protein 20 C-terminal domain-containing protein</fullName>
    </recommendedName>
</protein>
<dbReference type="AlphaFoldDB" id="A0A8S2VG97"/>
<feature type="non-terminal residue" evidence="3">
    <location>
        <position position="1"/>
    </location>
</feature>
<feature type="compositionally biased region" description="Basic residues" evidence="1">
    <location>
        <begin position="219"/>
        <end position="232"/>
    </location>
</feature>
<dbReference type="InterPro" id="IPR052575">
    <property type="entry name" value="SSU_processome_comp_20"/>
</dbReference>
<gene>
    <name evidence="3" type="ORF">GIL414_LOCUS28772</name>
</gene>
<feature type="domain" description="U3 small nucleolar RNA-associated protein 20 C-terminal" evidence="2">
    <location>
        <begin position="15"/>
        <end position="231"/>
    </location>
</feature>
<comment type="caution">
    <text evidence="3">The sequence shown here is derived from an EMBL/GenBank/DDBJ whole genome shotgun (WGS) entry which is preliminary data.</text>
</comment>
<sequence length="257" mass="29792">SDSIATNENGSTRKRMKKSSQLNLDQEPLLIHYVTTFDSSIAPYVKIQRLCCCSCSQLKPSDLTEEFCLEITKNLIYLSKLLVLSDPNRLDLIVKRCCRLTTFESTKHPNEITRRSSVLKWMAALILDLSSSLTAYLTPFLTVIEREIERDETTINLPLKTLAQDVFDVFKRHCDIHVITSIYADIAKQRRAKRLERKQKLAVLAINQPEIIYRKKRAKQTKRLGLGKKKRMKAIENAKKNRRKKQTNKTSEDMDEF</sequence>
<dbReference type="InterPro" id="IPR057525">
    <property type="entry name" value="UTP20_C"/>
</dbReference>
<feature type="region of interest" description="Disordered" evidence="1">
    <location>
        <begin position="219"/>
        <end position="257"/>
    </location>
</feature>
<organism evidence="3 4">
    <name type="scientific">Rotaria magnacalcarata</name>
    <dbReference type="NCBI Taxonomy" id="392030"/>
    <lineage>
        <taxon>Eukaryota</taxon>
        <taxon>Metazoa</taxon>
        <taxon>Spiralia</taxon>
        <taxon>Gnathifera</taxon>
        <taxon>Rotifera</taxon>
        <taxon>Eurotatoria</taxon>
        <taxon>Bdelloidea</taxon>
        <taxon>Philodinida</taxon>
        <taxon>Philodinidae</taxon>
        <taxon>Rotaria</taxon>
    </lineage>
</organism>